<dbReference type="Gene3D" id="3.50.50.60">
    <property type="entry name" value="FAD/NAD(P)-binding domain"/>
    <property type="match status" value="2"/>
</dbReference>
<dbReference type="RefSeq" id="WP_089532342.1">
    <property type="nucleotide sequence ID" value="NZ_CP022437.1"/>
</dbReference>
<comment type="cofactor">
    <cofactor evidence="1">
        <name>FAD</name>
        <dbReference type="ChEBI" id="CHEBI:57692"/>
    </cofactor>
</comment>
<gene>
    <name evidence="4" type="ORF">CFK40_10960</name>
</gene>
<keyword evidence="3" id="KW-0560">Oxidoreductase</keyword>
<dbReference type="PRINTS" id="PR00469">
    <property type="entry name" value="PNDRDTASEII"/>
</dbReference>
<dbReference type="OrthoDB" id="9778740at2"/>
<keyword evidence="2" id="KW-0285">Flavoprotein</keyword>
<dbReference type="Proteomes" id="UP000204391">
    <property type="component" value="Chromosome"/>
</dbReference>
<name>A0A221MCV8_9BACI</name>
<dbReference type="GO" id="GO:0016491">
    <property type="term" value="F:oxidoreductase activity"/>
    <property type="evidence" value="ECO:0007669"/>
    <property type="project" value="UniProtKB-KW"/>
</dbReference>
<dbReference type="Pfam" id="PF13738">
    <property type="entry name" value="Pyr_redox_3"/>
    <property type="match status" value="1"/>
</dbReference>
<dbReference type="KEGG" id="vne:CFK40_10960"/>
<dbReference type="InterPro" id="IPR023856">
    <property type="entry name" value="Bdr"/>
</dbReference>
<dbReference type="SUPFAM" id="SSF51905">
    <property type="entry name" value="FAD/NAD(P)-binding domain"/>
    <property type="match status" value="1"/>
</dbReference>
<reference evidence="4 5" key="1">
    <citation type="journal article" date="2003" name="Int. J. Syst. Evol. Microbiol.">
        <title>Virgibacillus carmonensis sp. nov., Virgibacillus necropolis sp. nov. and Virgibacillus picturae sp. nov., three novel species isolated from deteriorated mural paintings, transfer of the species of the genus salibacillus to Virgibacillus, as Virgibacillus marismortui comb. nov. and Virgibacillus salexigens comb. nov., and emended description of the genus Virgibacillus.</title>
        <authorList>
            <person name="Heyrman J."/>
            <person name="Logan N.A."/>
            <person name="Busse H.J."/>
            <person name="Balcaen A."/>
            <person name="Lebbe L."/>
            <person name="Rodriguez-Diaz M."/>
            <person name="Swings J."/>
            <person name="De Vos P."/>
        </authorList>
    </citation>
    <scope>NUCLEOTIDE SEQUENCE [LARGE SCALE GENOMIC DNA]</scope>
    <source>
        <strain evidence="4 5">LMG 19488</strain>
    </source>
</reference>
<evidence type="ECO:0000256" key="2">
    <source>
        <dbReference type="ARBA" id="ARBA00022630"/>
    </source>
</evidence>
<dbReference type="InterPro" id="IPR050097">
    <property type="entry name" value="Ferredoxin-NADP_redctase_2"/>
</dbReference>
<dbReference type="EMBL" id="CP022437">
    <property type="protein sequence ID" value="ASN05493.1"/>
    <property type="molecule type" value="Genomic_DNA"/>
</dbReference>
<dbReference type="PRINTS" id="PR00368">
    <property type="entry name" value="FADPNR"/>
</dbReference>
<accession>A0A221MCV8</accession>
<evidence type="ECO:0000256" key="1">
    <source>
        <dbReference type="ARBA" id="ARBA00001974"/>
    </source>
</evidence>
<dbReference type="PANTHER" id="PTHR48105">
    <property type="entry name" value="THIOREDOXIN REDUCTASE 1-RELATED-RELATED"/>
    <property type="match status" value="1"/>
</dbReference>
<sequence length="325" mass="36869">MQKEHIIIVGGGPCGMSCAIELKNKNIKALIIEKENIVNTIYNFPTHQMFFSSSEKLEIGNVAFITERQKPVRNQALAYYRSVAERQSLRINPFEKVRNVIKKDQFFYVNTVTSNGEQISYRAQNVIIATGYYDQPNYLGIPGEDLDKVMHYFKEAHPYFQKNVLVIGGKNSAVDATLELHKAGANVTVLYRGETYSKSVKPWILPEFDALVRKNKVKMEFNAEVLEITNSQVFYETNGEKKSIANDFVFAMTGYKPDHDFLRQVGIKIDEQSGRPQFDEDTLETNIPGVFVAGVIAAGYNNNEIFIENGRLHGELIANSIVKRH</sequence>
<keyword evidence="5" id="KW-1185">Reference proteome</keyword>
<organism evidence="4 5">
    <name type="scientific">Virgibacillus necropolis</name>
    <dbReference type="NCBI Taxonomy" id="163877"/>
    <lineage>
        <taxon>Bacteria</taxon>
        <taxon>Bacillati</taxon>
        <taxon>Bacillota</taxon>
        <taxon>Bacilli</taxon>
        <taxon>Bacillales</taxon>
        <taxon>Bacillaceae</taxon>
        <taxon>Virgibacillus</taxon>
    </lineage>
</organism>
<dbReference type="NCBIfam" id="TIGR04018">
    <property type="entry name" value="Bthiol_YpdA"/>
    <property type="match status" value="1"/>
</dbReference>
<evidence type="ECO:0000313" key="5">
    <source>
        <dbReference type="Proteomes" id="UP000204391"/>
    </source>
</evidence>
<dbReference type="AlphaFoldDB" id="A0A221MCV8"/>
<evidence type="ECO:0000256" key="3">
    <source>
        <dbReference type="ARBA" id="ARBA00023002"/>
    </source>
</evidence>
<proteinExistence type="predicted"/>
<protein>
    <submittedName>
        <fullName evidence="4">Uncharacterized protein</fullName>
    </submittedName>
</protein>
<dbReference type="InterPro" id="IPR036188">
    <property type="entry name" value="FAD/NAD-bd_sf"/>
</dbReference>
<evidence type="ECO:0000313" key="4">
    <source>
        <dbReference type="EMBL" id="ASN05493.1"/>
    </source>
</evidence>